<dbReference type="RefSeq" id="WP_183513971.1">
    <property type="nucleotide sequence ID" value="NZ_JACIBU010000001.1"/>
</dbReference>
<feature type="domain" description="Glycosyltransferase subfamily 4-like N-terminal" evidence="3">
    <location>
        <begin position="50"/>
        <end position="153"/>
    </location>
</feature>
<gene>
    <name evidence="4" type="ORF">FHX36_003593</name>
</gene>
<comment type="caution">
    <text evidence="4">The sequence shown here is derived from an EMBL/GenBank/DDBJ whole genome shotgun (WGS) entry which is preliminary data.</text>
</comment>
<accession>A0A839Y3U4</accession>
<proteinExistence type="predicted"/>
<evidence type="ECO:0000256" key="2">
    <source>
        <dbReference type="ARBA" id="ARBA00022679"/>
    </source>
</evidence>
<protein>
    <recommendedName>
        <fullName evidence="3">Glycosyltransferase subfamily 4-like N-terminal domain-containing protein</fullName>
    </recommendedName>
</protein>
<dbReference type="SUPFAM" id="SSF53756">
    <property type="entry name" value="UDP-Glycosyltransferase/glycogen phosphorylase"/>
    <property type="match status" value="1"/>
</dbReference>
<dbReference type="Gene3D" id="3.40.50.2000">
    <property type="entry name" value="Glycogen Phosphorylase B"/>
    <property type="match status" value="1"/>
</dbReference>
<name>A0A839Y3U4_9ACTN</name>
<dbReference type="Proteomes" id="UP000580718">
    <property type="component" value="Unassembled WGS sequence"/>
</dbReference>
<dbReference type="InterPro" id="IPR028098">
    <property type="entry name" value="Glyco_trans_4-like_N"/>
</dbReference>
<evidence type="ECO:0000313" key="5">
    <source>
        <dbReference type="Proteomes" id="UP000580718"/>
    </source>
</evidence>
<reference evidence="4 5" key="1">
    <citation type="submission" date="2020-08" db="EMBL/GenBank/DDBJ databases">
        <title>Sequencing the genomes of 1000 actinobacteria strains.</title>
        <authorList>
            <person name="Klenk H.-P."/>
        </authorList>
    </citation>
    <scope>NUCLEOTIDE SEQUENCE [LARGE SCALE GENOMIC DNA]</scope>
    <source>
        <strain evidence="4 5">DSM 16678</strain>
    </source>
</reference>
<dbReference type="Pfam" id="PF13439">
    <property type="entry name" value="Glyco_transf_4"/>
    <property type="match status" value="1"/>
</dbReference>
<evidence type="ECO:0000256" key="1">
    <source>
        <dbReference type="ARBA" id="ARBA00022676"/>
    </source>
</evidence>
<dbReference type="AlphaFoldDB" id="A0A839Y3U4"/>
<keyword evidence="1" id="KW-0328">Glycosyltransferase</keyword>
<dbReference type="GO" id="GO:0016757">
    <property type="term" value="F:glycosyltransferase activity"/>
    <property type="evidence" value="ECO:0007669"/>
    <property type="project" value="UniProtKB-KW"/>
</dbReference>
<evidence type="ECO:0000313" key="4">
    <source>
        <dbReference type="EMBL" id="MBB3677858.1"/>
    </source>
</evidence>
<evidence type="ECO:0000259" key="3">
    <source>
        <dbReference type="Pfam" id="PF13439"/>
    </source>
</evidence>
<organism evidence="4 5">
    <name type="scientific">Modestobacter versicolor</name>
    <dbReference type="NCBI Taxonomy" id="429133"/>
    <lineage>
        <taxon>Bacteria</taxon>
        <taxon>Bacillati</taxon>
        <taxon>Actinomycetota</taxon>
        <taxon>Actinomycetes</taxon>
        <taxon>Geodermatophilales</taxon>
        <taxon>Geodermatophilaceae</taxon>
        <taxon>Modestobacter</taxon>
    </lineage>
</organism>
<dbReference type="EMBL" id="JACIBU010000001">
    <property type="protein sequence ID" value="MBB3677858.1"/>
    <property type="molecule type" value="Genomic_DNA"/>
</dbReference>
<keyword evidence="2" id="KW-0808">Transferase</keyword>
<sequence length="351" mass="37079">MTALPDDPTRRPLRVATVPFATPYGDAVAPDGVVRVGPDVEPSPWLDPEHLTAHAGEVDVLHLHGGYAHLTVPEMDAWTAAVRRCDVPLVVTVHDLTAVDGADSGTHPGAARTRARAHLRALLATAEVVLTLTPGAADEIADRFGRTAIVVAHPSLAAPTPGIGRETRLVGLHLGELGPEVAEPLELVRSALSGAVSGGGRLRVDVHPDVDLGTRLPDLLELADAGDLELVRSRPEDPAAWVRHLQELHVSVVPQRARTHSTWIELCRDAGTRAVVPGGGHPREQWSDVVLYGNDPVTGLDGASLTSAVVAALTRPAPARVDAAWRAEQLAAVRRVHAQVYEQVAADHASA</sequence>